<name>A0A219VHF8_9CAUD</name>
<sequence>MSTLYLIIFLWYNLLIGGDTMIFDYKEILQLDDESYIAWTARLAMLEKQALTQAELINQNVEKDVLNNTLGSYCQEFVFMAEYGSDLSASMYKWHTSNIATLEEAIRYAG</sequence>
<keyword evidence="2" id="KW-1185">Reference proteome</keyword>
<accession>A0A219VHF8</accession>
<organism evidence="1 2">
    <name type="scientific">Leuconostoc phage Ln-7</name>
    <dbReference type="NCBI Taxonomy" id="1897736"/>
    <lineage>
        <taxon>Viruses</taxon>
        <taxon>Duplodnaviria</taxon>
        <taxon>Heunggongvirae</taxon>
        <taxon>Uroviricota</taxon>
        <taxon>Caudoviricetes</taxon>
        <taxon>Mccleskeyvirinae</taxon>
        <taxon>Unaquatrovirus</taxon>
        <taxon>Unaquatrovirus Ln7</taxon>
    </lineage>
</organism>
<evidence type="ECO:0000313" key="1">
    <source>
        <dbReference type="EMBL" id="AOT27886.1"/>
    </source>
</evidence>
<proteinExistence type="predicted"/>
<dbReference type="Proteomes" id="UP000224026">
    <property type="component" value="Segment"/>
</dbReference>
<dbReference type="KEGG" id="vg:65069350"/>
<protein>
    <submittedName>
        <fullName evidence="1">Uncharacterized protein</fullName>
    </submittedName>
</protein>
<dbReference type="RefSeq" id="YP_010080389.1">
    <property type="nucleotide sequence ID" value="NC_054988.1"/>
</dbReference>
<dbReference type="EMBL" id="KX578042">
    <property type="protein sequence ID" value="AOT27886.1"/>
    <property type="molecule type" value="Genomic_DNA"/>
</dbReference>
<evidence type="ECO:0000313" key="2">
    <source>
        <dbReference type="Proteomes" id="UP000224026"/>
    </source>
</evidence>
<dbReference type="GeneID" id="65069350"/>
<reference evidence="1 2" key="1">
    <citation type="journal article" date="2017" name="Int. J. Food Microbiol.">
        <title>Leuconostoc mesenteroides and Leuconostoc pseudomesenteroides bacteriophages: Genomics and cross-species host ranges.</title>
        <authorList>
            <person name="Pujato S.A."/>
            <person name="Guglielmotti D.M."/>
            <person name="Martinez-Garcia M."/>
            <person name="Quiberoni A."/>
            <person name="Mojica F.J.M."/>
        </authorList>
    </citation>
    <scope>NUCLEOTIDE SEQUENCE [LARGE SCALE GENOMIC DNA]</scope>
</reference>